<accession>A0A4Y7PWZ4</accession>
<dbReference type="VEuPathDB" id="FungiDB:BD410DRAFT_791937"/>
<dbReference type="STRING" id="50990.A0A4Y7PWZ4"/>
<reference evidence="2 3" key="1">
    <citation type="submission" date="2018-06" db="EMBL/GenBank/DDBJ databases">
        <title>A transcriptomic atlas of mushroom development highlights an independent origin of complex multicellularity.</title>
        <authorList>
            <consortium name="DOE Joint Genome Institute"/>
            <person name="Krizsan K."/>
            <person name="Almasi E."/>
            <person name="Merenyi Z."/>
            <person name="Sahu N."/>
            <person name="Viragh M."/>
            <person name="Koszo T."/>
            <person name="Mondo S."/>
            <person name="Kiss B."/>
            <person name="Balint B."/>
            <person name="Kues U."/>
            <person name="Barry K."/>
            <person name="Hegedus J.C."/>
            <person name="Henrissat B."/>
            <person name="Johnson J."/>
            <person name="Lipzen A."/>
            <person name="Ohm R."/>
            <person name="Nagy I."/>
            <person name="Pangilinan J."/>
            <person name="Yan J."/>
            <person name="Xiong Y."/>
            <person name="Grigoriev I.V."/>
            <person name="Hibbett D.S."/>
            <person name="Nagy L.G."/>
        </authorList>
    </citation>
    <scope>NUCLEOTIDE SEQUENCE [LARGE SCALE GENOMIC DNA]</scope>
    <source>
        <strain evidence="2 3">SZMC22713</strain>
    </source>
</reference>
<evidence type="ECO:0008006" key="4">
    <source>
        <dbReference type="Google" id="ProtNLM"/>
    </source>
</evidence>
<dbReference type="AlphaFoldDB" id="A0A4Y7PWZ4"/>
<sequence>MKISQTSVLHDNDSDVKHTLPTRGYLAFPPGTPVKSPSLLHHIIQQERLETLKPSSSPASSSPSTTQHNQTRPPPPPSPAPSPSSRSPPTPGSHSESKYASESLKGEKHWVRSGGFLRTPAGRRDPVRTAYVRRLVDEEDREAEVRRRWDGYEERWADLISRVGREGEVFRWEDLPWPILPSTTTTITGTKTSSFGSPFASNQNHRHHQKPTTIKSPSELTKHSISSFLFESLSLPENVANKVTRKDRIRATLLRWHPDKLGGVLARVPEGSGDGDGGSEGGEGGERVKVKEGIERVVMALMALGDEEKCAEKA</sequence>
<dbReference type="OrthoDB" id="3241983at2759"/>
<feature type="compositionally biased region" description="Low complexity" evidence="1">
    <location>
        <begin position="54"/>
        <end position="64"/>
    </location>
</feature>
<keyword evidence="3" id="KW-1185">Reference proteome</keyword>
<proteinExistence type="predicted"/>
<evidence type="ECO:0000313" key="3">
    <source>
        <dbReference type="Proteomes" id="UP000294933"/>
    </source>
</evidence>
<feature type="compositionally biased region" description="Pro residues" evidence="1">
    <location>
        <begin position="72"/>
        <end position="91"/>
    </location>
</feature>
<organism evidence="2 3">
    <name type="scientific">Rickenella mellea</name>
    <dbReference type="NCBI Taxonomy" id="50990"/>
    <lineage>
        <taxon>Eukaryota</taxon>
        <taxon>Fungi</taxon>
        <taxon>Dikarya</taxon>
        <taxon>Basidiomycota</taxon>
        <taxon>Agaricomycotina</taxon>
        <taxon>Agaricomycetes</taxon>
        <taxon>Hymenochaetales</taxon>
        <taxon>Rickenellaceae</taxon>
        <taxon>Rickenella</taxon>
    </lineage>
</organism>
<feature type="region of interest" description="Disordered" evidence="1">
    <location>
        <begin position="50"/>
        <end position="105"/>
    </location>
</feature>
<gene>
    <name evidence="2" type="ORF">BD410DRAFT_791937</name>
</gene>
<dbReference type="Proteomes" id="UP000294933">
    <property type="component" value="Unassembled WGS sequence"/>
</dbReference>
<protein>
    <recommendedName>
        <fullName evidence="4">J domain-containing protein</fullName>
    </recommendedName>
</protein>
<feature type="compositionally biased region" description="Gly residues" evidence="1">
    <location>
        <begin position="272"/>
        <end position="282"/>
    </location>
</feature>
<feature type="region of interest" description="Disordered" evidence="1">
    <location>
        <begin position="1"/>
        <end position="37"/>
    </location>
</feature>
<dbReference type="EMBL" id="ML170195">
    <property type="protein sequence ID" value="TDL19548.1"/>
    <property type="molecule type" value="Genomic_DNA"/>
</dbReference>
<evidence type="ECO:0000256" key="1">
    <source>
        <dbReference type="SAM" id="MobiDB-lite"/>
    </source>
</evidence>
<name>A0A4Y7PWZ4_9AGAM</name>
<feature type="region of interest" description="Disordered" evidence="1">
    <location>
        <begin position="265"/>
        <end position="290"/>
    </location>
</feature>
<feature type="region of interest" description="Disordered" evidence="1">
    <location>
        <begin position="199"/>
        <end position="218"/>
    </location>
</feature>
<feature type="compositionally biased region" description="Basic and acidic residues" evidence="1">
    <location>
        <begin position="95"/>
        <end position="105"/>
    </location>
</feature>
<evidence type="ECO:0000313" key="2">
    <source>
        <dbReference type="EMBL" id="TDL19548.1"/>
    </source>
</evidence>